<reference evidence="1 2" key="1">
    <citation type="journal article" date="2019" name="Int. J. Syst. Evol. Microbiol.">
        <title>The Global Catalogue of Microorganisms (GCM) 10K type strain sequencing project: providing services to taxonomists for standard genome sequencing and annotation.</title>
        <authorList>
            <consortium name="The Broad Institute Genomics Platform"/>
            <consortium name="The Broad Institute Genome Sequencing Center for Infectious Disease"/>
            <person name="Wu L."/>
            <person name="Ma J."/>
        </authorList>
    </citation>
    <scope>NUCLEOTIDE SEQUENCE [LARGE SCALE GENOMIC DNA]</scope>
    <source>
        <strain evidence="1 2">JCM 16328</strain>
    </source>
</reference>
<evidence type="ECO:0000313" key="1">
    <source>
        <dbReference type="EMBL" id="GAA0678737.1"/>
    </source>
</evidence>
<dbReference type="AlphaFoldDB" id="A0AAV3TCL3"/>
<protein>
    <recommendedName>
        <fullName evidence="3">Halobacterial output domain-containing protein</fullName>
    </recommendedName>
</protein>
<keyword evidence="2" id="KW-1185">Reference proteome</keyword>
<comment type="caution">
    <text evidence="1">The sequence shown here is derived from an EMBL/GenBank/DDBJ whole genome shotgun (WGS) entry which is preliminary data.</text>
</comment>
<dbReference type="EMBL" id="BAAADV010000007">
    <property type="protein sequence ID" value="GAA0678737.1"/>
    <property type="molecule type" value="Genomic_DNA"/>
</dbReference>
<name>A0AAV3TCL3_9EURY</name>
<gene>
    <name evidence="1" type="ORF">GCM10009020_28880</name>
</gene>
<dbReference type="Proteomes" id="UP001500420">
    <property type="component" value="Unassembled WGS sequence"/>
</dbReference>
<evidence type="ECO:0000313" key="2">
    <source>
        <dbReference type="Proteomes" id="UP001500420"/>
    </source>
</evidence>
<organism evidence="1 2">
    <name type="scientific">Natronoarchaeum mannanilyticum</name>
    <dbReference type="NCBI Taxonomy" id="926360"/>
    <lineage>
        <taxon>Archaea</taxon>
        <taxon>Methanobacteriati</taxon>
        <taxon>Methanobacteriota</taxon>
        <taxon>Stenosarchaea group</taxon>
        <taxon>Halobacteria</taxon>
        <taxon>Halobacteriales</taxon>
        <taxon>Natronoarchaeaceae</taxon>
    </lineage>
</organism>
<sequence>MMTDELLGVLTAIGDGALLQSLPGSVVDPIIEQAETRDELNKALRGLDVERSFDEGQPMFRVEESHYVTLPGDSDE</sequence>
<proteinExistence type="predicted"/>
<evidence type="ECO:0008006" key="3">
    <source>
        <dbReference type="Google" id="ProtNLM"/>
    </source>
</evidence>
<accession>A0AAV3TCL3</accession>